<reference evidence="2" key="1">
    <citation type="journal article" date="2006" name="PLoS Biol.">
        <title>Macronuclear genome sequence of the ciliate Tetrahymena thermophila, a model eukaryote.</title>
        <authorList>
            <person name="Eisen J.A."/>
            <person name="Coyne R.S."/>
            <person name="Wu M."/>
            <person name="Wu D."/>
            <person name="Thiagarajan M."/>
            <person name="Wortman J.R."/>
            <person name="Badger J.H."/>
            <person name="Ren Q."/>
            <person name="Amedeo P."/>
            <person name="Jones K.M."/>
            <person name="Tallon L.J."/>
            <person name="Delcher A.L."/>
            <person name="Salzberg S.L."/>
            <person name="Silva J.C."/>
            <person name="Haas B.J."/>
            <person name="Majoros W.H."/>
            <person name="Farzad M."/>
            <person name="Carlton J.M."/>
            <person name="Smith R.K. Jr."/>
            <person name="Garg J."/>
            <person name="Pearlman R.E."/>
            <person name="Karrer K.M."/>
            <person name="Sun L."/>
            <person name="Manning G."/>
            <person name="Elde N.C."/>
            <person name="Turkewitz A.P."/>
            <person name="Asai D.J."/>
            <person name="Wilkes D.E."/>
            <person name="Wang Y."/>
            <person name="Cai H."/>
            <person name="Collins K."/>
            <person name="Stewart B.A."/>
            <person name="Lee S.R."/>
            <person name="Wilamowska K."/>
            <person name="Weinberg Z."/>
            <person name="Ruzzo W.L."/>
            <person name="Wloga D."/>
            <person name="Gaertig J."/>
            <person name="Frankel J."/>
            <person name="Tsao C.-C."/>
            <person name="Gorovsky M.A."/>
            <person name="Keeling P.J."/>
            <person name="Waller R.F."/>
            <person name="Patron N.J."/>
            <person name="Cherry J.M."/>
            <person name="Stover N.A."/>
            <person name="Krieger C.J."/>
            <person name="del Toro C."/>
            <person name="Ryder H.F."/>
            <person name="Williamson S.C."/>
            <person name="Barbeau R.A."/>
            <person name="Hamilton E.P."/>
            <person name="Orias E."/>
        </authorList>
    </citation>
    <scope>NUCLEOTIDE SEQUENCE [LARGE SCALE GENOMIC DNA]</scope>
    <source>
        <strain evidence="2">SB210</strain>
    </source>
</reference>
<keyword evidence="2" id="KW-1185">Reference proteome</keyword>
<dbReference type="OrthoDB" id="10256906at2759"/>
<protein>
    <submittedName>
        <fullName evidence="1">Kelch motif protein</fullName>
    </submittedName>
</protein>
<dbReference type="eggNOG" id="KOG4441">
    <property type="taxonomic scope" value="Eukaryota"/>
</dbReference>
<proteinExistence type="predicted"/>
<accession>W7XHW0</accession>
<dbReference type="PANTHER" id="PTHR13251">
    <property type="entry name" value="EPILEPSY HOLOPROSENCEPHALY CANDIDATE 1/TMEM1"/>
    <property type="match status" value="1"/>
</dbReference>
<dbReference type="GO" id="GO:0034498">
    <property type="term" value="P:early endosome to Golgi transport"/>
    <property type="evidence" value="ECO:0007669"/>
    <property type="project" value="TreeGrafter"/>
</dbReference>
<dbReference type="AlphaFoldDB" id="W7XHW0"/>
<name>W7XHW0_TETTS</name>
<evidence type="ECO:0000313" key="2">
    <source>
        <dbReference type="Proteomes" id="UP000009168"/>
    </source>
</evidence>
<organism evidence="1 2">
    <name type="scientific">Tetrahymena thermophila (strain SB210)</name>
    <dbReference type="NCBI Taxonomy" id="312017"/>
    <lineage>
        <taxon>Eukaryota</taxon>
        <taxon>Sar</taxon>
        <taxon>Alveolata</taxon>
        <taxon>Ciliophora</taxon>
        <taxon>Intramacronucleata</taxon>
        <taxon>Oligohymenophorea</taxon>
        <taxon>Hymenostomatida</taxon>
        <taxon>Tetrahymenina</taxon>
        <taxon>Tetrahymenidae</taxon>
        <taxon>Tetrahymena</taxon>
    </lineage>
</organism>
<dbReference type="Proteomes" id="UP000009168">
    <property type="component" value="Unassembled WGS sequence"/>
</dbReference>
<dbReference type="EMBL" id="GG662548">
    <property type="protein sequence ID" value="EWS72769.1"/>
    <property type="molecule type" value="Genomic_DNA"/>
</dbReference>
<dbReference type="GO" id="GO:0006891">
    <property type="term" value="P:intra-Golgi vesicle-mediated transport"/>
    <property type="evidence" value="ECO:0007669"/>
    <property type="project" value="TreeGrafter"/>
</dbReference>
<dbReference type="RefSeq" id="XP_012654706.1">
    <property type="nucleotide sequence ID" value="XM_012799252.1"/>
</dbReference>
<dbReference type="GO" id="GO:0005829">
    <property type="term" value="C:cytosol"/>
    <property type="evidence" value="ECO:0007669"/>
    <property type="project" value="GOC"/>
</dbReference>
<evidence type="ECO:0000313" key="1">
    <source>
        <dbReference type="EMBL" id="EWS72769.1"/>
    </source>
</evidence>
<sequence>MNLLNMQQEQIVGLEINSEIQKPIPKVPQRSQPTINIVYKEYQKEQNSQSTQLLLTQNTIENLEISSLSFLNSEVTSIKVNYLNFDECDENIYGDYIKKPYTMILVISEPNIKEFKKSGLQSMEKFVDTCRKLNLSFLIVYCPNLDASQKKSRGLESKIQEVLNEIVSEGENKLDIQRNKFLKLIDIDPNTSSNDSKEFYEFCKREFQMLLRMQIKESVEERISEIENNIFSYNEKKNQPDWNYQVSLINKERLIYLLNSLGLHQEALQQYEECNNTIYELIMRGRLNIKQQMEGIEKDKVSIIPVLNVKLYDNYEEFTKTILQKGLHFFKFYQILIRKIILQMTQMQFIQELMDRLQYFLRFIQSNIFSQMDCESDNVRLFQNIWIILTINQIIEFFVEQKKIVHYSVSQQNDIDYNIILLREIQLKSMQKIAELLFSIKIEELSIQSIEQEFEQLSISIKTNKLRKLKSFIQEKDISQLTVLQDQSEQATFIKTYTDSTLFFNSYTNTISDQIVSLHKLKMFKKQFIYQINLLKFKILAKEIKIPYQALALECEEAYETLESWPNLLVSGLIYKMLFYKNHCVVEQFRKCCIKLVKIKVLTLEQRNLILNILREDNEKLDQSNEDSEEILFNDNNQTLEKKSSQILSKYYADDMVEDQVNTEKEIQKKSKKKYIKISESQLCYVEKLQLEKTQGENYEAKLKFRKNYQFSLNETTIEIKLESSDINRTSRYSQDEYDKLRNKSFSNTSNDDSLPIIQPVQYHVLTLELNQCDIDEQENQLIIKEIEIKSKGCYNLKSVSIIVGQYKFKLDISQSSKLFTFKINLPSLNICSLLDQSAIEIPYYHEIPVMVTIIDHNFSNTTHLKFIYNHEILKLEKKYICLTQGADKSQYIENRNEIVHKDIIQLTKKENNVNKMAIIVYFKATSKNLQKIDYGTFTNLTIKLIEDTTVLDQFEKQAITITYYKQDIKKLDIYYNINITNYSDYKILFSSQNQSEILNLHQNELELQKNEQISKTINPQTEKVFVTFKLESKNLQELGEQIFIDDLSFLKNLKIEEYFLEKEISKNTILKDSTLIKNPKLDIFINNVNSHCFCNEILNLEINVKILRQNQNKQNNIQEDKYFYTLLAQNKRDGNYLLLGQTQISTQNKKDDLEWKLQILPIKCGVFYLPDFEVVQYSIDENQQLCQEKIQNNQYILRYYSEPIISVTSDSSKIKNSSAFFI</sequence>
<dbReference type="KEGG" id="tet:TTHERM_000502429"/>
<gene>
    <name evidence="1" type="ORF">TTHERM_000502429</name>
</gene>
<dbReference type="InterPro" id="IPR045126">
    <property type="entry name" value="TRAPPC10/Trs130"/>
</dbReference>
<dbReference type="InParanoid" id="W7XHW0"/>
<dbReference type="GO" id="GO:1990071">
    <property type="term" value="C:TRAPPII protein complex"/>
    <property type="evidence" value="ECO:0007669"/>
    <property type="project" value="InterPro"/>
</dbReference>
<dbReference type="GeneID" id="24439325"/>
<dbReference type="PANTHER" id="PTHR13251:SF3">
    <property type="entry name" value="TRAFFICKING PROTEIN PARTICLE COMPLEX SUBUNIT 10"/>
    <property type="match status" value="1"/>
</dbReference>